<dbReference type="OrthoDB" id="15189at2759"/>
<dbReference type="GeneID" id="5852901"/>
<dbReference type="EMBL" id="AAYY01000034">
    <property type="protein sequence ID" value="EDP41379.1"/>
    <property type="molecule type" value="Genomic_DNA"/>
</dbReference>
<sequence length="82" mass="8935">MSTPRTLAFLAAALWCAFAIVSAEFTLELKRDAGSSAPNPTNDKALLDGIVAKYLRNAESYYKNTGKHARFVNSTKLKKRGG</sequence>
<organism evidence="2 3">
    <name type="scientific">Malassezia globosa (strain ATCC MYA-4612 / CBS 7966)</name>
    <name type="common">Dandruff-associated fungus</name>
    <dbReference type="NCBI Taxonomy" id="425265"/>
    <lineage>
        <taxon>Eukaryota</taxon>
        <taxon>Fungi</taxon>
        <taxon>Dikarya</taxon>
        <taxon>Basidiomycota</taxon>
        <taxon>Ustilaginomycotina</taxon>
        <taxon>Malasseziomycetes</taxon>
        <taxon>Malasseziales</taxon>
        <taxon>Malasseziaceae</taxon>
        <taxon>Malassezia</taxon>
    </lineage>
</organism>
<dbReference type="VEuPathDB" id="FungiDB:MGL_4268"/>
<evidence type="ECO:0000313" key="3">
    <source>
        <dbReference type="Proteomes" id="UP000008837"/>
    </source>
</evidence>
<comment type="caution">
    <text evidence="2">The sequence shown here is derived from an EMBL/GenBank/DDBJ whole genome shotgun (WGS) entry which is preliminary data.</text>
</comment>
<name>A8QEG7_MALGO</name>
<reference evidence="2 3" key="1">
    <citation type="journal article" date="2007" name="Proc. Natl. Acad. Sci. U.S.A.">
        <title>Dandruff-associated Malassezia genomes reveal convergent and divergent virulence traits shared with plant and human fungal pathogens.</title>
        <authorList>
            <person name="Xu J."/>
            <person name="Saunders C.W."/>
            <person name="Hu P."/>
            <person name="Grant R.A."/>
            <person name="Boekhout T."/>
            <person name="Kuramae E.E."/>
            <person name="Kronstad J.W."/>
            <person name="Deangelis Y.M."/>
            <person name="Reeder N.L."/>
            <person name="Johnstone K.R."/>
            <person name="Leland M."/>
            <person name="Fieno A.M."/>
            <person name="Begley W.M."/>
            <person name="Sun Y."/>
            <person name="Lacey M.P."/>
            <person name="Chaudhary T."/>
            <person name="Keough T."/>
            <person name="Chu L."/>
            <person name="Sears R."/>
            <person name="Yuan B."/>
            <person name="Dawson T.L.Jr."/>
        </authorList>
    </citation>
    <scope>NUCLEOTIDE SEQUENCE [LARGE SCALE GENOMIC DNA]</scope>
    <source>
        <strain evidence="3">ATCC MYA-4612 / CBS 7966</strain>
    </source>
</reference>
<keyword evidence="1" id="KW-0732">Signal</keyword>
<dbReference type="KEGG" id="mgl:MGL_4268"/>
<protein>
    <submittedName>
        <fullName evidence="2">Uncharacterized protein</fullName>
    </submittedName>
</protein>
<gene>
    <name evidence="2" type="ORF">MGL_4268</name>
</gene>
<evidence type="ECO:0000313" key="2">
    <source>
        <dbReference type="EMBL" id="EDP41379.1"/>
    </source>
</evidence>
<accession>A8QEG7</accession>
<keyword evidence="3" id="KW-1185">Reference proteome</keyword>
<feature type="signal peptide" evidence="1">
    <location>
        <begin position="1"/>
        <end position="23"/>
    </location>
</feature>
<proteinExistence type="predicted"/>
<feature type="chain" id="PRO_5002725277" evidence="1">
    <location>
        <begin position="24"/>
        <end position="82"/>
    </location>
</feature>
<evidence type="ECO:0000256" key="1">
    <source>
        <dbReference type="SAM" id="SignalP"/>
    </source>
</evidence>
<dbReference type="Proteomes" id="UP000008837">
    <property type="component" value="Unassembled WGS sequence"/>
</dbReference>
<dbReference type="AlphaFoldDB" id="A8QEG7"/>
<dbReference type="RefSeq" id="XP_001728593.1">
    <property type="nucleotide sequence ID" value="XM_001728541.1"/>
</dbReference>
<dbReference type="InParanoid" id="A8QEG7"/>